<feature type="transmembrane region" description="Helical" evidence="2">
    <location>
        <begin position="453"/>
        <end position="470"/>
    </location>
</feature>
<dbReference type="NCBIfam" id="TIGR02123">
    <property type="entry name" value="TRAP_fused"/>
    <property type="match status" value="1"/>
</dbReference>
<dbReference type="InterPro" id="IPR011853">
    <property type="entry name" value="TRAP_DctM-Dct_fused"/>
</dbReference>
<evidence type="ECO:0000259" key="3">
    <source>
        <dbReference type="Pfam" id="PF06808"/>
    </source>
</evidence>
<feature type="transmembrane region" description="Helical" evidence="2">
    <location>
        <begin position="165"/>
        <end position="184"/>
    </location>
</feature>
<dbReference type="EMBL" id="VCPC01000005">
    <property type="protein sequence ID" value="TMV09320.1"/>
    <property type="molecule type" value="Genomic_DNA"/>
</dbReference>
<proteinExistence type="predicted"/>
<accession>A0ABY2X2V9</accession>
<sequence>MPAHLIKAFSALTAVWVVYAAGFSRADSLTLTMTFLALMLALTFLLIGPSPNSQRDTILPTDWVLALASLAAGVYFVSQADDIARRITLLDPLSVWDITFASLILFLTIEAMRRTVGMGLTLIVLIFLAYNLWGDRLGGTLGHGEITYDHFIDITVFTTDGLFGVPLRVAATYAFLFVLFGTALSKAGGAQFFYNLAAYLTGGAVGGPAKIAVVSSGLYGTISGSPTSDVVTTGSVTIPMMKTMGYRSSFAAATEVAASTGGSLLPPVMGAAAFIMAEYTGIAYAEIALAALIPALLYYVPIYIQVHLRATRDGLKGVDLSEIPPLRKIMKDGGLFIVPLVIISWSLIAGYTPTYSALYGLAGVVAVSMVRRSTRMSPSAIYDVLAETSFRMVAVAGACAAAGLVIGGITMTGLASKFSTLVFMISGQNVLMSLIVAAILTTLLGMGMPTPSAYILAAVLISPVMQSLGIDQMAGHLFILYFAVMSALTPPVAVAAYAASAIADENPLVIAAQAVKIAIGAFLIPFAFIYQPGLLLNGSVVEIVVAVVTSIAGLALIALAVEGYYRTVYRWGPRLLMMGAGGLLLFGGWLFALVAVLVAAVGWGWNRMMVSRQLPGT</sequence>
<feature type="transmembrane region" description="Helical" evidence="2">
    <location>
        <begin position="543"/>
        <end position="561"/>
    </location>
</feature>
<dbReference type="InterPro" id="IPR010656">
    <property type="entry name" value="DctM"/>
</dbReference>
<feature type="transmembrane region" description="Helical" evidence="2">
    <location>
        <begin position="476"/>
        <end position="498"/>
    </location>
</feature>
<evidence type="ECO:0000256" key="1">
    <source>
        <dbReference type="RuleBase" id="RU369079"/>
    </source>
</evidence>
<evidence type="ECO:0000313" key="5">
    <source>
        <dbReference type="Proteomes" id="UP001191082"/>
    </source>
</evidence>
<keyword evidence="1" id="KW-0813">Transport</keyword>
<feature type="transmembrane region" description="Helical" evidence="2">
    <location>
        <begin position="392"/>
        <end position="415"/>
    </location>
</feature>
<name>A0ABY2X2V9_9RHOB</name>
<dbReference type="Proteomes" id="UP001191082">
    <property type="component" value="Unassembled WGS sequence"/>
</dbReference>
<keyword evidence="5" id="KW-1185">Reference proteome</keyword>
<feature type="transmembrane region" description="Helical" evidence="2">
    <location>
        <begin position="89"/>
        <end position="109"/>
    </location>
</feature>
<evidence type="ECO:0000313" key="4">
    <source>
        <dbReference type="EMBL" id="TMV09320.1"/>
    </source>
</evidence>
<protein>
    <submittedName>
        <fullName evidence="4">TRAP transporter fused permease subunit</fullName>
    </submittedName>
</protein>
<keyword evidence="2" id="KW-0812">Transmembrane</keyword>
<keyword evidence="1" id="KW-1003">Cell membrane</keyword>
<keyword evidence="2" id="KW-0472">Membrane</keyword>
<dbReference type="PANTHER" id="PTHR43849">
    <property type="entry name" value="BLL3936 PROTEIN"/>
    <property type="match status" value="1"/>
</dbReference>
<comment type="subcellular location">
    <subcellularLocation>
        <location evidence="1">Cell inner membrane</location>
        <topology evidence="1">Multi-pass membrane protein</topology>
    </subcellularLocation>
</comment>
<feature type="transmembrane region" description="Helical" evidence="2">
    <location>
        <begin position="30"/>
        <end position="47"/>
    </location>
</feature>
<feature type="transmembrane region" description="Helical" evidence="2">
    <location>
        <begin position="282"/>
        <end position="308"/>
    </location>
</feature>
<feature type="transmembrane region" description="Helical" evidence="2">
    <location>
        <begin position="329"/>
        <end position="348"/>
    </location>
</feature>
<feature type="transmembrane region" description="Helical" evidence="2">
    <location>
        <begin position="510"/>
        <end position="531"/>
    </location>
</feature>
<keyword evidence="2" id="KW-1133">Transmembrane helix</keyword>
<keyword evidence="1" id="KW-0997">Cell inner membrane</keyword>
<comment type="function">
    <text evidence="1">Part of the tripartite ATP-independent periplasmic (TRAP) transport system.</text>
</comment>
<gene>
    <name evidence="4" type="ORF">FGK64_19740</name>
</gene>
<feature type="domain" description="TRAP C4-dicarboxylate transport system permease DctM subunit" evidence="3">
    <location>
        <begin position="103"/>
        <end position="542"/>
    </location>
</feature>
<reference evidence="4 5" key="1">
    <citation type="submission" date="2019-05" db="EMBL/GenBank/DDBJ databases">
        <title>Marivita sp. nov. isolated from sea sediment.</title>
        <authorList>
            <person name="Kim W."/>
        </authorList>
    </citation>
    <scope>NUCLEOTIDE SEQUENCE [LARGE SCALE GENOMIC DNA]</scope>
    <source>
        <strain evidence="4 5">CAU 1492</strain>
    </source>
</reference>
<feature type="transmembrane region" description="Helical" evidence="2">
    <location>
        <begin position="116"/>
        <end position="133"/>
    </location>
</feature>
<dbReference type="PANTHER" id="PTHR43849:SF2">
    <property type="entry name" value="BLL3936 PROTEIN"/>
    <property type="match status" value="1"/>
</dbReference>
<comment type="caution">
    <text evidence="4">The sequence shown here is derived from an EMBL/GenBank/DDBJ whole genome shotgun (WGS) entry which is preliminary data.</text>
</comment>
<feature type="transmembrane region" description="Helical" evidence="2">
    <location>
        <begin position="421"/>
        <end position="446"/>
    </location>
</feature>
<evidence type="ECO:0000256" key="2">
    <source>
        <dbReference type="SAM" id="Phobius"/>
    </source>
</evidence>
<feature type="transmembrane region" description="Helical" evidence="2">
    <location>
        <begin position="59"/>
        <end position="77"/>
    </location>
</feature>
<feature type="transmembrane region" description="Helical" evidence="2">
    <location>
        <begin position="582"/>
        <end position="605"/>
    </location>
</feature>
<organism evidence="4 5">
    <name type="scientific">Arenibacterium halophilum</name>
    <dbReference type="NCBI Taxonomy" id="2583821"/>
    <lineage>
        <taxon>Bacteria</taxon>
        <taxon>Pseudomonadati</taxon>
        <taxon>Pseudomonadota</taxon>
        <taxon>Alphaproteobacteria</taxon>
        <taxon>Rhodobacterales</taxon>
        <taxon>Paracoccaceae</taxon>
        <taxon>Arenibacterium</taxon>
    </lineage>
</organism>
<dbReference type="Pfam" id="PF06808">
    <property type="entry name" value="DctM"/>
    <property type="match status" value="1"/>
</dbReference>